<evidence type="ECO:0000256" key="5">
    <source>
        <dbReference type="ARBA" id="ARBA00024484"/>
    </source>
</evidence>
<proteinExistence type="inferred from homology"/>
<keyword evidence="4" id="KW-0443">Lipid metabolism</keyword>
<evidence type="ECO:0000259" key="7">
    <source>
        <dbReference type="Pfam" id="PF00501"/>
    </source>
</evidence>
<dbReference type="CDD" id="cd05907">
    <property type="entry name" value="VL_LC_FACS_like"/>
    <property type="match status" value="1"/>
</dbReference>
<comment type="caution">
    <text evidence="8">The sequence shown here is derived from an EMBL/GenBank/DDBJ whole genome shotgun (WGS) entry which is preliminary data.</text>
</comment>
<dbReference type="Proteomes" id="UP001500908">
    <property type="component" value="Unassembled WGS sequence"/>
</dbReference>
<dbReference type="InterPro" id="IPR045851">
    <property type="entry name" value="AMP-bd_C_sf"/>
</dbReference>
<name>A0ABP7G4D8_9ACTN</name>
<evidence type="ECO:0000256" key="2">
    <source>
        <dbReference type="ARBA" id="ARBA00022598"/>
    </source>
</evidence>
<evidence type="ECO:0000313" key="9">
    <source>
        <dbReference type="Proteomes" id="UP001500908"/>
    </source>
</evidence>
<dbReference type="Gene3D" id="3.40.50.12780">
    <property type="entry name" value="N-terminal domain of ligase-like"/>
    <property type="match status" value="1"/>
</dbReference>
<comment type="catalytic activity">
    <reaction evidence="5">
        <text>a long-chain fatty acid + ATP + CoA = a long-chain fatty acyl-CoA + AMP + diphosphate</text>
        <dbReference type="Rhea" id="RHEA:15421"/>
        <dbReference type="ChEBI" id="CHEBI:30616"/>
        <dbReference type="ChEBI" id="CHEBI:33019"/>
        <dbReference type="ChEBI" id="CHEBI:57287"/>
        <dbReference type="ChEBI" id="CHEBI:57560"/>
        <dbReference type="ChEBI" id="CHEBI:83139"/>
        <dbReference type="ChEBI" id="CHEBI:456215"/>
        <dbReference type="EC" id="6.2.1.3"/>
    </reaction>
    <physiologicalReaction direction="left-to-right" evidence="5">
        <dbReference type="Rhea" id="RHEA:15422"/>
    </physiologicalReaction>
</comment>
<evidence type="ECO:0000313" key="8">
    <source>
        <dbReference type="EMBL" id="GAA3754857.1"/>
    </source>
</evidence>
<dbReference type="PANTHER" id="PTHR43272">
    <property type="entry name" value="LONG-CHAIN-FATTY-ACID--COA LIGASE"/>
    <property type="match status" value="1"/>
</dbReference>
<evidence type="ECO:0000256" key="6">
    <source>
        <dbReference type="ARBA" id="ARBA00032875"/>
    </source>
</evidence>
<evidence type="ECO:0000256" key="3">
    <source>
        <dbReference type="ARBA" id="ARBA00022832"/>
    </source>
</evidence>
<dbReference type="PROSITE" id="PS00455">
    <property type="entry name" value="AMP_BINDING"/>
    <property type="match status" value="1"/>
</dbReference>
<accession>A0ABP7G4D8</accession>
<reference evidence="9" key="1">
    <citation type="journal article" date="2019" name="Int. J. Syst. Evol. Microbiol.">
        <title>The Global Catalogue of Microorganisms (GCM) 10K type strain sequencing project: providing services to taxonomists for standard genome sequencing and annotation.</title>
        <authorList>
            <consortium name="The Broad Institute Genomics Platform"/>
            <consortium name="The Broad Institute Genome Sequencing Center for Infectious Disease"/>
            <person name="Wu L."/>
            <person name="Ma J."/>
        </authorList>
    </citation>
    <scope>NUCLEOTIDE SEQUENCE [LARGE SCALE GENOMIC DNA]</scope>
    <source>
        <strain evidence="9">JCM 17137</strain>
    </source>
</reference>
<keyword evidence="2" id="KW-0436">Ligase</keyword>
<dbReference type="InterPro" id="IPR020845">
    <property type="entry name" value="AMP-binding_CS"/>
</dbReference>
<dbReference type="Pfam" id="PF00501">
    <property type="entry name" value="AMP-binding"/>
    <property type="match status" value="1"/>
</dbReference>
<dbReference type="InterPro" id="IPR042099">
    <property type="entry name" value="ANL_N_sf"/>
</dbReference>
<comment type="similarity">
    <text evidence="1">Belongs to the ATP-dependent AMP-binding enzyme family.</text>
</comment>
<dbReference type="PANTHER" id="PTHR43272:SF32">
    <property type="entry name" value="AMP-DEPENDENT SYNTHETASE_LIGASE DOMAIN-CONTAINING PROTEIN"/>
    <property type="match status" value="1"/>
</dbReference>
<evidence type="ECO:0000256" key="1">
    <source>
        <dbReference type="ARBA" id="ARBA00006432"/>
    </source>
</evidence>
<dbReference type="RefSeq" id="WP_344973725.1">
    <property type="nucleotide sequence ID" value="NZ_BAABDD010000020.1"/>
</dbReference>
<dbReference type="InterPro" id="IPR000873">
    <property type="entry name" value="AMP-dep_synth/lig_dom"/>
</dbReference>
<dbReference type="Pfam" id="PF23562">
    <property type="entry name" value="AMP-binding_C_3"/>
    <property type="match status" value="1"/>
</dbReference>
<dbReference type="Gene3D" id="3.30.300.30">
    <property type="match status" value="1"/>
</dbReference>
<sequence>MSPIVHTAGESPGDTIPSLLLRNADEYADLPALSWRDPDKADWSTLTWSQVHERVAELADGYADLGVEPGEQVLLMMGNRPEHWLSDLALVHIGAVPTTVYSTASAEQIAFIAGHSGARVAVVENAAGAGVWEPLLRDPNLPLQRLVVVDTEGLDPSGGYETFARLDEAPTSGAFERWRSLTPHSRLTVVYTSGTTGDPKGVVVTHHNVLSNAVSLDKVVTLPPHADHICYLPLAHIAERMLGLYLPVFRASHVWMCDDPQAVAGVLQEVRPPQFFGVPRVWEKLTSALRSALEALPPEQRAAVDQAMAVATEHVGYRERGEKIPSALQERYERARSQVLSPLLAKAGLERIVWASSASAPMPLDIVRFWAGLGIAIMDAWGLTESVGVATANSPETGFRLGSVGRPIESVEIALADDGEIYVRGDSVFDGYLQADGSIRSASDEDGWFATGDVGHQDQDGYLWITDRKKELIITSSGKNVSPALVENALKEHPLIGQAFAYGDGRSYLVALLVLDGEIAPGWAAANGIEVGDDWELLVAHPKVRAAVGQAVEAANQRLNRAEQVKRYHLLTTEWGPDSGELTPSLKLKRRVVQEKYAAELNALYHD</sequence>
<evidence type="ECO:0000256" key="4">
    <source>
        <dbReference type="ARBA" id="ARBA00023098"/>
    </source>
</evidence>
<keyword evidence="3" id="KW-0276">Fatty acid metabolism</keyword>
<gene>
    <name evidence="8" type="ORF">GCM10022402_36920</name>
</gene>
<feature type="domain" description="AMP-dependent synthetase/ligase" evidence="7">
    <location>
        <begin position="22"/>
        <end position="433"/>
    </location>
</feature>
<organism evidence="8 9">
    <name type="scientific">Salinactinospora qingdaonensis</name>
    <dbReference type="NCBI Taxonomy" id="702744"/>
    <lineage>
        <taxon>Bacteria</taxon>
        <taxon>Bacillati</taxon>
        <taxon>Actinomycetota</taxon>
        <taxon>Actinomycetes</taxon>
        <taxon>Streptosporangiales</taxon>
        <taxon>Nocardiopsidaceae</taxon>
        <taxon>Salinactinospora</taxon>
    </lineage>
</organism>
<protein>
    <recommendedName>
        <fullName evidence="6">Acyl-CoA synthetase</fullName>
    </recommendedName>
</protein>
<dbReference type="SUPFAM" id="SSF56801">
    <property type="entry name" value="Acetyl-CoA synthetase-like"/>
    <property type="match status" value="1"/>
</dbReference>
<dbReference type="EMBL" id="BAABDD010000020">
    <property type="protein sequence ID" value="GAA3754857.1"/>
    <property type="molecule type" value="Genomic_DNA"/>
</dbReference>
<keyword evidence="9" id="KW-1185">Reference proteome</keyword>